<accession>K2MGX2</accession>
<keyword evidence="1" id="KW-0732">Signal</keyword>
<evidence type="ECO:0000313" key="3">
    <source>
        <dbReference type="Proteomes" id="UP000006786"/>
    </source>
</evidence>
<dbReference type="EMBL" id="AMRM01000005">
    <property type="protein sequence ID" value="EKF19955.1"/>
    <property type="molecule type" value="Genomic_DNA"/>
</dbReference>
<keyword evidence="3" id="KW-1185">Reference proteome</keyword>
<evidence type="ECO:0000256" key="1">
    <source>
        <dbReference type="SAM" id="SignalP"/>
    </source>
</evidence>
<feature type="signal peptide" evidence="1">
    <location>
        <begin position="1"/>
        <end position="31"/>
    </location>
</feature>
<gene>
    <name evidence="2" type="ORF">NA2_06423</name>
</gene>
<dbReference type="AlphaFoldDB" id="K2MGX2"/>
<evidence type="ECO:0008006" key="4">
    <source>
        <dbReference type="Google" id="ProtNLM"/>
    </source>
</evidence>
<feature type="chain" id="PRO_5003863624" description="Curlin-associated protein" evidence="1">
    <location>
        <begin position="32"/>
        <end position="193"/>
    </location>
</feature>
<name>K2MGX2_9HYPH</name>
<dbReference type="eggNOG" id="ENOG5034AFX">
    <property type="taxonomic scope" value="Bacteria"/>
</dbReference>
<dbReference type="PATRIC" id="fig|391937.3.peg.1322"/>
<comment type="caution">
    <text evidence="2">The sequence shown here is derived from an EMBL/GenBank/DDBJ whole genome shotgun (WGS) entry which is preliminary data.</text>
</comment>
<sequence>MMTGAPSRTRRCLRSTLLAAAGLAGGGSALAEPISFQVDNASVEQIVAGQQQRSYEPMAGILDPSTLTEAGSSVVILQRGEDNAATSHVRNSPGAGIATLQLGAQNSAIAAIEDSPGSVIGQVQIGNGNTSVAAIVGGSGNTLATAQIGNGLGALVGLVNSQDTVVTYGQAGQDYNGGVVIKNAPPGTRIKIN</sequence>
<proteinExistence type="predicted"/>
<evidence type="ECO:0000313" key="2">
    <source>
        <dbReference type="EMBL" id="EKF19955.1"/>
    </source>
</evidence>
<dbReference type="OrthoDB" id="8479311at2"/>
<dbReference type="Proteomes" id="UP000006786">
    <property type="component" value="Unassembled WGS sequence"/>
</dbReference>
<dbReference type="STRING" id="391937.NA2_06423"/>
<organism evidence="2 3">
    <name type="scientific">Nitratireductor pacificus pht-3B</name>
    <dbReference type="NCBI Taxonomy" id="391937"/>
    <lineage>
        <taxon>Bacteria</taxon>
        <taxon>Pseudomonadati</taxon>
        <taxon>Pseudomonadota</taxon>
        <taxon>Alphaproteobacteria</taxon>
        <taxon>Hyphomicrobiales</taxon>
        <taxon>Phyllobacteriaceae</taxon>
        <taxon>Nitratireductor</taxon>
    </lineage>
</organism>
<reference evidence="2 3" key="1">
    <citation type="journal article" date="2012" name="J. Bacteriol.">
        <title>Genome Sequence of Nitratireductor pacificus Type Strain pht-3B.</title>
        <authorList>
            <person name="Lai Q."/>
            <person name="Li G."/>
            <person name="Shao Z."/>
        </authorList>
    </citation>
    <scope>NUCLEOTIDE SEQUENCE [LARGE SCALE GENOMIC DNA]</scope>
    <source>
        <strain evidence="3">pht-3B</strain>
    </source>
</reference>
<protein>
    <recommendedName>
        <fullName evidence="4">Curlin-associated protein</fullName>
    </recommendedName>
</protein>